<name>A0A8E2E4V5_9PEZI</name>
<gene>
    <name evidence="2" type="ORF">K432DRAFT_359053</name>
</gene>
<keyword evidence="3" id="KW-1185">Reference proteome</keyword>
<evidence type="ECO:0000256" key="1">
    <source>
        <dbReference type="SAM" id="MobiDB-lite"/>
    </source>
</evidence>
<accession>A0A8E2E4V5</accession>
<dbReference type="AlphaFoldDB" id="A0A8E2E4V5"/>
<feature type="compositionally biased region" description="Polar residues" evidence="1">
    <location>
        <begin position="40"/>
        <end position="57"/>
    </location>
</feature>
<protein>
    <recommendedName>
        <fullName evidence="4">F-box domain-containing protein</fullName>
    </recommendedName>
</protein>
<dbReference type="EMBL" id="KV745146">
    <property type="protein sequence ID" value="OCK77199.1"/>
    <property type="molecule type" value="Genomic_DNA"/>
</dbReference>
<reference evidence="2 3" key="1">
    <citation type="journal article" date="2016" name="Nat. Commun.">
        <title>Ectomycorrhizal ecology is imprinted in the genome of the dominant symbiotic fungus Cenococcum geophilum.</title>
        <authorList>
            <consortium name="DOE Joint Genome Institute"/>
            <person name="Peter M."/>
            <person name="Kohler A."/>
            <person name="Ohm R.A."/>
            <person name="Kuo A."/>
            <person name="Krutzmann J."/>
            <person name="Morin E."/>
            <person name="Arend M."/>
            <person name="Barry K.W."/>
            <person name="Binder M."/>
            <person name="Choi C."/>
            <person name="Clum A."/>
            <person name="Copeland A."/>
            <person name="Grisel N."/>
            <person name="Haridas S."/>
            <person name="Kipfer T."/>
            <person name="LaButti K."/>
            <person name="Lindquist E."/>
            <person name="Lipzen A."/>
            <person name="Maire R."/>
            <person name="Meier B."/>
            <person name="Mihaltcheva S."/>
            <person name="Molinier V."/>
            <person name="Murat C."/>
            <person name="Poggeler S."/>
            <person name="Quandt C.A."/>
            <person name="Sperisen C."/>
            <person name="Tritt A."/>
            <person name="Tisserant E."/>
            <person name="Crous P.W."/>
            <person name="Henrissat B."/>
            <person name="Nehls U."/>
            <person name="Egli S."/>
            <person name="Spatafora J.W."/>
            <person name="Grigoriev I.V."/>
            <person name="Martin F.M."/>
        </authorList>
    </citation>
    <scope>NUCLEOTIDE SEQUENCE [LARGE SCALE GENOMIC DNA]</scope>
    <source>
        <strain evidence="2 3">CBS 459.81</strain>
    </source>
</reference>
<feature type="compositionally biased region" description="Low complexity" evidence="1">
    <location>
        <begin position="23"/>
        <end position="39"/>
    </location>
</feature>
<feature type="compositionally biased region" description="Basic residues" evidence="1">
    <location>
        <begin position="1"/>
        <end position="18"/>
    </location>
</feature>
<sequence>MARCSATRHRRWIRRSRNKNAIPKDASSSSDASTPKASTEQTSAIQEDPPNNVSTPQFRFFNLPGEIRNRIYDLIIFDRLHPDFQDSLPPNAPIPIPISLNIVDLRYTSKIFNMELTSRLFMHGASIHLLMMPQPYHQVEIAMSTSKTRMHIRGTCALGTAEVLSSFGDHRFPYKDFNGIPGLFAATWTKCELQLLLRCCAGPHRCNVCRRYDRDAAIFDVTRTLNMLSSAWFVAFSNAPDMSVIITQEGNWLAYNGTRFLEPGDMRPVEFSTVGVATHPVEQYIKRAFPDVRMRIRVVTLRNPSEKDDWDFYL</sequence>
<feature type="region of interest" description="Disordered" evidence="1">
    <location>
        <begin position="1"/>
        <end position="57"/>
    </location>
</feature>
<evidence type="ECO:0000313" key="3">
    <source>
        <dbReference type="Proteomes" id="UP000250266"/>
    </source>
</evidence>
<dbReference type="OrthoDB" id="3733501at2759"/>
<dbReference type="Proteomes" id="UP000250266">
    <property type="component" value="Unassembled WGS sequence"/>
</dbReference>
<evidence type="ECO:0008006" key="4">
    <source>
        <dbReference type="Google" id="ProtNLM"/>
    </source>
</evidence>
<organism evidence="2 3">
    <name type="scientific">Lepidopterella palustris CBS 459.81</name>
    <dbReference type="NCBI Taxonomy" id="1314670"/>
    <lineage>
        <taxon>Eukaryota</taxon>
        <taxon>Fungi</taxon>
        <taxon>Dikarya</taxon>
        <taxon>Ascomycota</taxon>
        <taxon>Pezizomycotina</taxon>
        <taxon>Dothideomycetes</taxon>
        <taxon>Pleosporomycetidae</taxon>
        <taxon>Mytilinidiales</taxon>
        <taxon>Argynnaceae</taxon>
        <taxon>Lepidopterella</taxon>
    </lineage>
</organism>
<evidence type="ECO:0000313" key="2">
    <source>
        <dbReference type="EMBL" id="OCK77199.1"/>
    </source>
</evidence>
<proteinExistence type="predicted"/>